<reference evidence="1 2" key="1">
    <citation type="submission" date="2021-10" db="EMBL/GenBank/DDBJ databases">
        <title>Anaerobic single-cell dispensing facilitates the cultivation of human gut bacteria.</title>
        <authorList>
            <person name="Afrizal A."/>
        </authorList>
    </citation>
    <scope>NUCLEOTIDE SEQUENCE [LARGE SCALE GENOMIC DNA]</scope>
    <source>
        <strain evidence="1 2">CLA-AA-H277</strain>
    </source>
</reference>
<comment type="caution">
    <text evidence="1">The sequence shown here is derived from an EMBL/GenBank/DDBJ whole genome shotgun (WGS) entry which is preliminary data.</text>
</comment>
<dbReference type="InterPro" id="IPR046098">
    <property type="entry name" value="DUF6034"/>
</dbReference>
<sequence>MRKGRILLTGFLLGSLLLNGCSRNSSLQVVVPKKEQESVLLNQGDESSVQEQVQAPVRYLCDKDFSNFRLLANARVIVPEVEGIQLKKIRSRNFSSEEMERMEKALMKGGAFYEIRQGFDYDTEIKETEIEEEYGYNASSQASLQKKEVGFTMGTGEAAAEVQEVPVGENVETFTEGSTYEELYSGQTEMVKPKPPDSYADAWKLLCDFLDGKKTFYFNTEDDFTTLQELLGETAEKESDWREQLMTQNLVMLCEELSWSTADGTNWERKELKDLAGRSEFLGFAMMDNGFFSCTMQHYMDELNPVQFTMYLPYADVFSSQDAEKLNEAQNGVNRIHEENLAEVDLQKQGSELMRTLGLEETELWEVKDGMLFWWSKLDAMVQQTDEEPVRRFSYCRSVDGVPVIRTSTATYCDIQDDGLMNWPQEDINVVYGKNGLVSFNWMAPVEIEDWQDDYAFLLPFSEISQIFEEMLEGSLTIDAGVLTGDLNISEVRLGYVRVISKDLLQEDSNVTTENGVEVYTGVLVPAWSFIGTATGSVAEAYGVEEGTRISYMTINATDGSIIGN</sequence>
<dbReference type="EMBL" id="JAJEPR010000017">
    <property type="protein sequence ID" value="MCC2190303.1"/>
    <property type="molecule type" value="Genomic_DNA"/>
</dbReference>
<proteinExistence type="predicted"/>
<dbReference type="Pfam" id="PF19499">
    <property type="entry name" value="DUF6034"/>
    <property type="match status" value="1"/>
</dbReference>
<dbReference type="RefSeq" id="WP_227615424.1">
    <property type="nucleotide sequence ID" value="NZ_JAJEPR010000017.1"/>
</dbReference>
<protein>
    <submittedName>
        <fullName evidence="1">DUF6034 family protein</fullName>
    </submittedName>
</protein>
<evidence type="ECO:0000313" key="1">
    <source>
        <dbReference type="EMBL" id="MCC2190303.1"/>
    </source>
</evidence>
<evidence type="ECO:0000313" key="2">
    <source>
        <dbReference type="Proteomes" id="UP001197875"/>
    </source>
</evidence>
<dbReference type="AlphaFoldDB" id="A0AAE3J6S1"/>
<dbReference type="Proteomes" id="UP001197875">
    <property type="component" value="Unassembled WGS sequence"/>
</dbReference>
<gene>
    <name evidence="1" type="ORF">LKD71_10875</name>
</gene>
<name>A0AAE3J6S1_9FIRM</name>
<keyword evidence="2" id="KW-1185">Reference proteome</keyword>
<organism evidence="1 2">
    <name type="scientific">Fusicatenibacter faecihominis</name>
    <dbReference type="NCBI Taxonomy" id="2881276"/>
    <lineage>
        <taxon>Bacteria</taxon>
        <taxon>Bacillati</taxon>
        <taxon>Bacillota</taxon>
        <taxon>Clostridia</taxon>
        <taxon>Lachnospirales</taxon>
        <taxon>Lachnospiraceae</taxon>
        <taxon>Fusicatenibacter</taxon>
    </lineage>
</organism>
<accession>A0AAE3J6S1</accession>